<feature type="transmembrane region" description="Helical" evidence="2">
    <location>
        <begin position="261"/>
        <end position="286"/>
    </location>
</feature>
<evidence type="ECO:0000256" key="2">
    <source>
        <dbReference type="SAM" id="Phobius"/>
    </source>
</evidence>
<dbReference type="Pfam" id="PF14219">
    <property type="entry name" value="DUF4328"/>
    <property type="match status" value="1"/>
</dbReference>
<dbReference type="RefSeq" id="WP_378613572.1">
    <property type="nucleotide sequence ID" value="NZ_JBHSAX010000014.1"/>
</dbReference>
<sequence length="352" mass="37524">MSTVVQPCARCGARWAVHGAPMHWCPRCRGVLLSPGPVDAPPERRNYRWVARKPDHRGGRGTGRPRAEAAAGTPCYAEIPRWGLLDTPAAPDTAPAGRSARAAAAAGRLLLWTALAFALAALAELGRYAILLYNRTRLVAPLLLRVSDAAVLTFAVLAGVLALLAAIAAVARLIQLRAAAYALVGRRDPRSPRTLLLGSLIPVLNLVWPGVFLTEAFTGRRDPRALRLIRIWWVFWVLGGTVAVAALCWRTADSLQSKADGVLFTALTDLVAAAVALLTFGVLNALSGRDLRGRARAAHRLTVAVDPAVPVIAPLHRTEQARSTADARQNSAAGDNTGDEAVDREQEEVGAK</sequence>
<dbReference type="InterPro" id="IPR025565">
    <property type="entry name" value="DUF4328"/>
</dbReference>
<feature type="transmembrane region" description="Helical" evidence="2">
    <location>
        <begin position="231"/>
        <end position="249"/>
    </location>
</feature>
<reference evidence="5" key="1">
    <citation type="journal article" date="2019" name="Int. J. Syst. Evol. Microbiol.">
        <title>The Global Catalogue of Microorganisms (GCM) 10K type strain sequencing project: providing services to taxonomists for standard genome sequencing and annotation.</title>
        <authorList>
            <consortium name="The Broad Institute Genomics Platform"/>
            <consortium name="The Broad Institute Genome Sequencing Center for Infectious Disease"/>
            <person name="Wu L."/>
            <person name="Ma J."/>
        </authorList>
    </citation>
    <scope>NUCLEOTIDE SEQUENCE [LARGE SCALE GENOMIC DNA]</scope>
    <source>
        <strain evidence="5">CGMCC 4.7330</strain>
    </source>
</reference>
<organism evidence="4 5">
    <name type="scientific">Nocardia jiangsuensis</name>
    <dbReference type="NCBI Taxonomy" id="1691563"/>
    <lineage>
        <taxon>Bacteria</taxon>
        <taxon>Bacillati</taxon>
        <taxon>Actinomycetota</taxon>
        <taxon>Actinomycetes</taxon>
        <taxon>Mycobacteriales</taxon>
        <taxon>Nocardiaceae</taxon>
        <taxon>Nocardia</taxon>
    </lineage>
</organism>
<feature type="transmembrane region" description="Helical" evidence="2">
    <location>
        <begin position="194"/>
        <end position="211"/>
    </location>
</feature>
<keyword evidence="2" id="KW-0472">Membrane</keyword>
<name>A0ABV8DUN9_9NOCA</name>
<keyword evidence="2" id="KW-0812">Transmembrane</keyword>
<feature type="domain" description="DUF4328" evidence="3">
    <location>
        <begin position="135"/>
        <end position="286"/>
    </location>
</feature>
<evidence type="ECO:0000313" key="4">
    <source>
        <dbReference type="EMBL" id="MFC3963838.1"/>
    </source>
</evidence>
<gene>
    <name evidence="4" type="ORF">ACFO0B_17745</name>
</gene>
<feature type="compositionally biased region" description="Polar residues" evidence="1">
    <location>
        <begin position="321"/>
        <end position="334"/>
    </location>
</feature>
<dbReference type="EMBL" id="JBHSAX010000014">
    <property type="protein sequence ID" value="MFC3963838.1"/>
    <property type="molecule type" value="Genomic_DNA"/>
</dbReference>
<feature type="region of interest" description="Disordered" evidence="1">
    <location>
        <begin position="319"/>
        <end position="352"/>
    </location>
</feature>
<keyword evidence="5" id="KW-1185">Reference proteome</keyword>
<dbReference type="Proteomes" id="UP001595696">
    <property type="component" value="Unassembled WGS sequence"/>
</dbReference>
<evidence type="ECO:0000259" key="3">
    <source>
        <dbReference type="Pfam" id="PF14219"/>
    </source>
</evidence>
<comment type="caution">
    <text evidence="4">The sequence shown here is derived from an EMBL/GenBank/DDBJ whole genome shotgun (WGS) entry which is preliminary data.</text>
</comment>
<accession>A0ABV8DUN9</accession>
<evidence type="ECO:0000256" key="1">
    <source>
        <dbReference type="SAM" id="MobiDB-lite"/>
    </source>
</evidence>
<protein>
    <submittedName>
        <fullName evidence="4">DUF4328 domain-containing protein</fullName>
    </submittedName>
</protein>
<evidence type="ECO:0000313" key="5">
    <source>
        <dbReference type="Proteomes" id="UP001595696"/>
    </source>
</evidence>
<keyword evidence="2" id="KW-1133">Transmembrane helix</keyword>
<feature type="transmembrane region" description="Helical" evidence="2">
    <location>
        <begin position="150"/>
        <end position="174"/>
    </location>
</feature>
<feature type="compositionally biased region" description="Basic and acidic residues" evidence="1">
    <location>
        <begin position="341"/>
        <end position="352"/>
    </location>
</feature>
<feature type="transmembrane region" description="Helical" evidence="2">
    <location>
        <begin position="109"/>
        <end position="130"/>
    </location>
</feature>
<proteinExistence type="predicted"/>